<gene>
    <name evidence="3" type="ORF">SLS56_012269</name>
</gene>
<dbReference type="PANTHER" id="PTHR34502">
    <property type="entry name" value="DUF6594 DOMAIN-CONTAINING PROTEIN-RELATED"/>
    <property type="match status" value="1"/>
</dbReference>
<keyword evidence="1" id="KW-0472">Membrane</keyword>
<protein>
    <recommendedName>
        <fullName evidence="2">DUF6594 domain-containing protein</fullName>
    </recommendedName>
</protein>
<evidence type="ECO:0000259" key="2">
    <source>
        <dbReference type="Pfam" id="PF20237"/>
    </source>
</evidence>
<keyword evidence="1" id="KW-1133">Transmembrane helix</keyword>
<keyword evidence="1" id="KW-0812">Transmembrane</keyword>
<feature type="transmembrane region" description="Helical" evidence="1">
    <location>
        <begin position="127"/>
        <end position="145"/>
    </location>
</feature>
<dbReference type="InterPro" id="IPR046529">
    <property type="entry name" value="DUF6594"/>
</dbReference>
<sequence>ALLFENKKLFRLVKPDDSDRRELMKKMGSWLEHPENIFEEIDGESQHNNLISLHHRSSNADKFTSYVFNRVIPWMHKRLHRPGKSYYQYSDDKIDKVIGAIGVAGASFLPTASIFALNYLSSTVCRLVFILLFSFMFTVALEFFTNARKIEIFTASVALASVQVVFISTQAC</sequence>
<feature type="non-terminal residue" evidence="3">
    <location>
        <position position="1"/>
    </location>
</feature>
<accession>A0ABR3S9W0</accession>
<proteinExistence type="predicted"/>
<feature type="transmembrane region" description="Helical" evidence="1">
    <location>
        <begin position="97"/>
        <end position="121"/>
    </location>
</feature>
<dbReference type="PANTHER" id="PTHR34502:SF5">
    <property type="entry name" value="DUF6594 DOMAIN-CONTAINING PROTEIN"/>
    <property type="match status" value="1"/>
</dbReference>
<evidence type="ECO:0000256" key="1">
    <source>
        <dbReference type="SAM" id="Phobius"/>
    </source>
</evidence>
<name>A0ABR3S9W0_9PEZI</name>
<reference evidence="3 4" key="1">
    <citation type="submission" date="2024-02" db="EMBL/GenBank/DDBJ databases">
        <title>De novo assembly and annotation of 12 fungi associated with fruit tree decline syndrome in Ontario, Canada.</title>
        <authorList>
            <person name="Sulman M."/>
            <person name="Ellouze W."/>
            <person name="Ilyukhin E."/>
        </authorList>
    </citation>
    <scope>NUCLEOTIDE SEQUENCE [LARGE SCALE GENOMIC DNA]</scope>
    <source>
        <strain evidence="3 4">M1-105</strain>
    </source>
</reference>
<evidence type="ECO:0000313" key="3">
    <source>
        <dbReference type="EMBL" id="KAL1613278.1"/>
    </source>
</evidence>
<dbReference type="EMBL" id="JAJVDC020000617">
    <property type="protein sequence ID" value="KAL1613278.1"/>
    <property type="molecule type" value="Genomic_DNA"/>
</dbReference>
<organism evidence="3 4">
    <name type="scientific">Neofusicoccum ribis</name>
    <dbReference type="NCBI Taxonomy" id="45134"/>
    <lineage>
        <taxon>Eukaryota</taxon>
        <taxon>Fungi</taxon>
        <taxon>Dikarya</taxon>
        <taxon>Ascomycota</taxon>
        <taxon>Pezizomycotina</taxon>
        <taxon>Dothideomycetes</taxon>
        <taxon>Dothideomycetes incertae sedis</taxon>
        <taxon>Botryosphaeriales</taxon>
        <taxon>Botryosphaeriaceae</taxon>
        <taxon>Neofusicoccum</taxon>
    </lineage>
</organism>
<keyword evidence="4" id="KW-1185">Reference proteome</keyword>
<feature type="domain" description="DUF6594" evidence="2">
    <location>
        <begin position="4"/>
        <end position="164"/>
    </location>
</feature>
<evidence type="ECO:0000313" key="4">
    <source>
        <dbReference type="Proteomes" id="UP001521116"/>
    </source>
</evidence>
<comment type="caution">
    <text evidence="3">The sequence shown here is derived from an EMBL/GenBank/DDBJ whole genome shotgun (WGS) entry which is preliminary data.</text>
</comment>
<dbReference type="Proteomes" id="UP001521116">
    <property type="component" value="Unassembled WGS sequence"/>
</dbReference>
<dbReference type="Pfam" id="PF20237">
    <property type="entry name" value="DUF6594"/>
    <property type="match status" value="1"/>
</dbReference>